<protein>
    <recommendedName>
        <fullName evidence="4">Lipoprotein</fullName>
    </recommendedName>
</protein>
<gene>
    <name evidence="2" type="ORF">DF051_08090</name>
</gene>
<reference evidence="2 3" key="1">
    <citation type="submission" date="2018-08" db="EMBL/GenBank/DDBJ databases">
        <title>Comparative analysis of Burkholderia isolates from Puerto Rico.</title>
        <authorList>
            <person name="Hall C."/>
            <person name="Sahl J."/>
            <person name="Wagner D."/>
        </authorList>
    </citation>
    <scope>NUCLEOTIDE SEQUENCE [LARGE SCALE GENOMIC DNA]</scope>
    <source>
        <strain evidence="2 3">Bp9025</strain>
    </source>
</reference>
<feature type="signal peptide" evidence="1">
    <location>
        <begin position="1"/>
        <end position="27"/>
    </location>
</feature>
<accession>A0A3N8Q3Y1</accession>
<dbReference type="EMBL" id="QTQV01000004">
    <property type="protein sequence ID" value="RQT18578.1"/>
    <property type="molecule type" value="Genomic_DNA"/>
</dbReference>
<organism evidence="2 3">
    <name type="scientific">Burkholderia contaminans</name>
    <dbReference type="NCBI Taxonomy" id="488447"/>
    <lineage>
        <taxon>Bacteria</taxon>
        <taxon>Pseudomonadati</taxon>
        <taxon>Pseudomonadota</taxon>
        <taxon>Betaproteobacteria</taxon>
        <taxon>Burkholderiales</taxon>
        <taxon>Burkholderiaceae</taxon>
        <taxon>Burkholderia</taxon>
        <taxon>Burkholderia cepacia complex</taxon>
    </lineage>
</organism>
<evidence type="ECO:0000256" key="1">
    <source>
        <dbReference type="SAM" id="SignalP"/>
    </source>
</evidence>
<name>A0A3N8Q3Y1_9BURK</name>
<evidence type="ECO:0000313" key="3">
    <source>
        <dbReference type="Proteomes" id="UP000277921"/>
    </source>
</evidence>
<dbReference type="Proteomes" id="UP000277921">
    <property type="component" value="Unassembled WGS sequence"/>
</dbReference>
<comment type="caution">
    <text evidence="2">The sequence shown here is derived from an EMBL/GenBank/DDBJ whole genome shotgun (WGS) entry which is preliminary data.</text>
</comment>
<feature type="chain" id="PRO_5018299395" description="Lipoprotein" evidence="1">
    <location>
        <begin position="28"/>
        <end position="205"/>
    </location>
</feature>
<keyword evidence="1" id="KW-0732">Signal</keyword>
<dbReference type="AlphaFoldDB" id="A0A3N8Q3Y1"/>
<proteinExistence type="predicted"/>
<sequence length="205" mass="22556">MKIRRSLFIAYAAFVPLLVLTAAHSSADTSLPRPTVDVRAWPRMTSPKFGCYVETAFGYRDKRFNCALKQYRNTGDACENTKAYYEGPAFPDRLAARVHPLATKVELDWEQGRLQMVTVTLKGTWNEADVRKAFGLPRAEGGKLTEAELRSEPGNLMDTSVQYPSSPLDESLAKRPSNPARGTTAVMLYGFDHMGGGDVDCGGGE</sequence>
<evidence type="ECO:0008006" key="4">
    <source>
        <dbReference type="Google" id="ProtNLM"/>
    </source>
</evidence>
<evidence type="ECO:0000313" key="2">
    <source>
        <dbReference type="EMBL" id="RQT18578.1"/>
    </source>
</evidence>